<dbReference type="GO" id="GO:0005524">
    <property type="term" value="F:ATP binding"/>
    <property type="evidence" value="ECO:0007669"/>
    <property type="project" value="UniProtKB-UniRule"/>
</dbReference>
<feature type="region of interest" description="Ribokinase" evidence="16">
    <location>
        <begin position="1"/>
        <end position="318"/>
    </location>
</feature>
<dbReference type="Pfam" id="PF00294">
    <property type="entry name" value="PfkB"/>
    <property type="match status" value="1"/>
</dbReference>
<evidence type="ECO:0000256" key="4">
    <source>
        <dbReference type="ARBA" id="ARBA00011738"/>
    </source>
</evidence>
<dbReference type="InterPro" id="IPR023030">
    <property type="entry name" value="Bifunc_HldE"/>
</dbReference>
<dbReference type="InterPro" id="IPR014729">
    <property type="entry name" value="Rossmann-like_a/b/a_fold"/>
</dbReference>
<dbReference type="RefSeq" id="WP_121442818.1">
    <property type="nucleotide sequence ID" value="NZ_RCDA01000004.1"/>
</dbReference>
<dbReference type="PANTHER" id="PTHR46969:SF1">
    <property type="entry name" value="BIFUNCTIONAL PROTEIN HLDE"/>
    <property type="match status" value="1"/>
</dbReference>
<dbReference type="GO" id="GO:0009244">
    <property type="term" value="P:lipopolysaccharide core region biosynthetic process"/>
    <property type="evidence" value="ECO:0007669"/>
    <property type="project" value="UniProtKB-UniPathway"/>
</dbReference>
<dbReference type="CDD" id="cd01172">
    <property type="entry name" value="RfaE_like"/>
    <property type="match status" value="1"/>
</dbReference>
<name>A0A498C1G4_9GAMM</name>
<reference evidence="19 20" key="1">
    <citation type="submission" date="2018-10" db="EMBL/GenBank/DDBJ databases">
        <title>Genomic Encyclopedia of Type Strains, Phase IV (KMG-IV): sequencing the most valuable type-strain genomes for metagenomic binning, comparative biology and taxonomic classification.</title>
        <authorList>
            <person name="Goeker M."/>
        </authorList>
    </citation>
    <scope>NUCLEOTIDE SEQUENCE [LARGE SCALE GENOMIC DNA]</scope>
    <source>
        <strain evidence="19 20">DSM 12769</strain>
    </source>
</reference>
<keyword evidence="7 16" id="KW-0547">Nucleotide-binding</keyword>
<dbReference type="UniPathway" id="UPA00958"/>
<evidence type="ECO:0000256" key="6">
    <source>
        <dbReference type="ARBA" id="ARBA00022695"/>
    </source>
</evidence>
<evidence type="ECO:0000256" key="15">
    <source>
        <dbReference type="ARBA" id="ARBA00061122"/>
    </source>
</evidence>
<dbReference type="NCBIfam" id="TIGR00125">
    <property type="entry name" value="cyt_tran_rel"/>
    <property type="match status" value="1"/>
</dbReference>
<evidence type="ECO:0000259" key="17">
    <source>
        <dbReference type="Pfam" id="PF00294"/>
    </source>
</evidence>
<dbReference type="UniPathway" id="UPA00356">
    <property type="reaction ID" value="UER00437"/>
</dbReference>
<evidence type="ECO:0000256" key="9">
    <source>
        <dbReference type="ARBA" id="ARBA00022840"/>
    </source>
</evidence>
<dbReference type="NCBIfam" id="NF008454">
    <property type="entry name" value="PRK11316.1"/>
    <property type="match status" value="1"/>
</dbReference>
<comment type="caution">
    <text evidence="19">The sequence shown here is derived from an EMBL/GenBank/DDBJ whole genome shotgun (WGS) entry which is preliminary data.</text>
</comment>
<comment type="catalytic activity">
    <reaction evidence="12 16">
        <text>D-glycero-beta-D-manno-heptose 1-phosphate + ATP + H(+) = ADP-D-glycero-beta-D-manno-heptose + diphosphate</text>
        <dbReference type="Rhea" id="RHEA:27465"/>
        <dbReference type="ChEBI" id="CHEBI:15378"/>
        <dbReference type="ChEBI" id="CHEBI:30616"/>
        <dbReference type="ChEBI" id="CHEBI:33019"/>
        <dbReference type="ChEBI" id="CHEBI:59967"/>
        <dbReference type="ChEBI" id="CHEBI:61593"/>
        <dbReference type="EC" id="2.7.7.70"/>
    </reaction>
</comment>
<feature type="domain" description="Carbohydrate kinase PfkB" evidence="17">
    <location>
        <begin position="12"/>
        <end position="302"/>
    </location>
</feature>
<comment type="similarity">
    <text evidence="15 16">In the C-terminal section; belongs to the cytidylyltransferase family.</text>
</comment>
<keyword evidence="20" id="KW-1185">Reference proteome</keyword>
<dbReference type="EMBL" id="RCDA01000004">
    <property type="protein sequence ID" value="RLK46980.1"/>
    <property type="molecule type" value="Genomic_DNA"/>
</dbReference>
<evidence type="ECO:0000256" key="2">
    <source>
        <dbReference type="ARBA" id="ARBA00003753"/>
    </source>
</evidence>
<proteinExistence type="inferred from homology"/>
<dbReference type="GO" id="GO:0097171">
    <property type="term" value="P:ADP-L-glycero-beta-D-manno-heptose biosynthetic process"/>
    <property type="evidence" value="ECO:0007669"/>
    <property type="project" value="UniProtKB-UniPathway"/>
</dbReference>
<evidence type="ECO:0000256" key="5">
    <source>
        <dbReference type="ARBA" id="ARBA00022679"/>
    </source>
</evidence>
<evidence type="ECO:0000256" key="3">
    <source>
        <dbReference type="ARBA" id="ARBA00004713"/>
    </source>
</evidence>
<dbReference type="FunFam" id="3.40.1190.20:FF:000002">
    <property type="entry name" value="Bifunctional protein HldE"/>
    <property type="match status" value="1"/>
</dbReference>
<dbReference type="Gene3D" id="3.40.50.620">
    <property type="entry name" value="HUPs"/>
    <property type="match status" value="1"/>
</dbReference>
<evidence type="ECO:0000256" key="10">
    <source>
        <dbReference type="ARBA" id="ARBA00023268"/>
    </source>
</evidence>
<gene>
    <name evidence="16" type="primary">hldE</name>
    <name evidence="19" type="ORF">DFR31_2294</name>
</gene>
<evidence type="ECO:0000256" key="11">
    <source>
        <dbReference type="ARBA" id="ARBA00023277"/>
    </source>
</evidence>
<feature type="region of interest" description="Cytidylyltransferase" evidence="16">
    <location>
        <begin position="344"/>
        <end position="477"/>
    </location>
</feature>
<feature type="domain" description="Cytidyltransferase-like" evidence="18">
    <location>
        <begin position="344"/>
        <end position="465"/>
    </location>
</feature>
<dbReference type="SUPFAM" id="SSF53613">
    <property type="entry name" value="Ribokinase-like"/>
    <property type="match status" value="1"/>
</dbReference>
<dbReference type="PANTHER" id="PTHR46969">
    <property type="entry name" value="BIFUNCTIONAL PROTEIN HLDE"/>
    <property type="match status" value="1"/>
</dbReference>
<dbReference type="OrthoDB" id="9802794at2"/>
<dbReference type="GO" id="GO:0005829">
    <property type="term" value="C:cytosol"/>
    <property type="evidence" value="ECO:0007669"/>
    <property type="project" value="TreeGrafter"/>
</dbReference>
<evidence type="ECO:0000256" key="13">
    <source>
        <dbReference type="ARBA" id="ARBA00052873"/>
    </source>
</evidence>
<dbReference type="FunFam" id="3.40.50.620:FF:000028">
    <property type="entry name" value="Bifunctional protein HldE"/>
    <property type="match status" value="1"/>
</dbReference>
<dbReference type="InterPro" id="IPR004821">
    <property type="entry name" value="Cyt_trans-like"/>
</dbReference>
<comment type="function">
    <text evidence="2 16">Catalyzes the ADP transfer from ATP to D-glycero-beta-D-manno-heptose 1-phosphate, yielding ADP-D-glycero-beta-D-manno-heptose.</text>
</comment>
<evidence type="ECO:0000256" key="1">
    <source>
        <dbReference type="ARBA" id="ARBA00002319"/>
    </source>
</evidence>
<evidence type="ECO:0000256" key="8">
    <source>
        <dbReference type="ARBA" id="ARBA00022777"/>
    </source>
</evidence>
<dbReference type="GO" id="GO:0033785">
    <property type="term" value="F:heptose 7-phosphate kinase activity"/>
    <property type="evidence" value="ECO:0007669"/>
    <property type="project" value="UniProtKB-UniRule"/>
</dbReference>
<dbReference type="GO" id="GO:0016773">
    <property type="term" value="F:phosphotransferase activity, alcohol group as acceptor"/>
    <property type="evidence" value="ECO:0007669"/>
    <property type="project" value="InterPro"/>
</dbReference>
<dbReference type="PROSITE" id="PS00583">
    <property type="entry name" value="PFKB_KINASES_1"/>
    <property type="match status" value="1"/>
</dbReference>
<dbReference type="InterPro" id="IPR011611">
    <property type="entry name" value="PfkB_dom"/>
</dbReference>
<dbReference type="InterPro" id="IPR011913">
    <property type="entry name" value="RfaE_dom_I"/>
</dbReference>
<keyword evidence="11 16" id="KW-0119">Carbohydrate metabolism</keyword>
<keyword evidence="10 16" id="KW-0511">Multifunctional enzyme</keyword>
<feature type="binding site" evidence="16">
    <location>
        <begin position="195"/>
        <end position="198"/>
    </location>
    <ligand>
        <name>ATP</name>
        <dbReference type="ChEBI" id="CHEBI:30616"/>
    </ligand>
</feature>
<dbReference type="HAMAP" id="MF_01603">
    <property type="entry name" value="HldE"/>
    <property type="match status" value="1"/>
</dbReference>
<keyword evidence="5 16" id="KW-0808">Transferase</keyword>
<dbReference type="InterPro" id="IPR029056">
    <property type="entry name" value="Ribokinase-like"/>
</dbReference>
<dbReference type="NCBIfam" id="TIGR02198">
    <property type="entry name" value="rfaE_dom_I"/>
    <property type="match status" value="1"/>
</dbReference>
<evidence type="ECO:0000259" key="18">
    <source>
        <dbReference type="Pfam" id="PF01467"/>
    </source>
</evidence>
<sequence length="477" mass="50719">MKITLPPFDQARVLVAGDLMLDRYWHGGTDRISPEAPVPVVHVRDIEQRPGGAGNVALNLAALGGQPGLVGVTGQDDAADDLASLLENAGVACHFRRQPGAATITKLRVISRHQQLIRLDFEDGFPGTRARDLLPQFRPLLADCGAVVLSDYAKGALRDPRPLIEAAREAGVPVLVDPKGRDFSIYRGASLITPNLGEFEAVVGHCQDDAELVRRGEVLARECGIEAILITRGEDGMSLVRPGEVPVHLPARAREVFDVTGAGDTVIATLAAGLATGLALPQATALANLAAGIVVAKLGTATVSVAELRRALQEQEQSGRGVLTEPELLHAVADARAHGERIVMTNGCFDLLHAGHVAYLEQARSRGDRLIVAVNDDASVRRLKGEERPINAVEQRMAVLAGLASVDWVVPFGEDTPARVIGEVLPDVLVKGGDYRPEEIAGHDAVVAHGGRVEILDFLDGCSTSAMIERMQSSTNR</sequence>
<evidence type="ECO:0000313" key="20">
    <source>
        <dbReference type="Proteomes" id="UP000275461"/>
    </source>
</evidence>
<dbReference type="InterPro" id="IPR002173">
    <property type="entry name" value="Carboh/pur_kinase_PfkB_CS"/>
</dbReference>
<evidence type="ECO:0000256" key="12">
    <source>
        <dbReference type="ARBA" id="ARBA00047428"/>
    </source>
</evidence>
<protein>
    <recommendedName>
        <fullName evidence="16">Bifunctional protein HldE</fullName>
    </recommendedName>
    <domain>
        <recommendedName>
            <fullName evidence="16">D-beta-D-heptose 7-phosphate kinase</fullName>
            <ecNumber evidence="16">2.7.1.167</ecNumber>
        </recommendedName>
        <alternativeName>
            <fullName evidence="16">D-beta-D-heptose 7-phosphotransferase</fullName>
        </alternativeName>
        <alternativeName>
            <fullName evidence="16">D-glycero-beta-D-manno-heptose-7-phosphate kinase</fullName>
        </alternativeName>
    </domain>
    <domain>
        <recommendedName>
            <fullName evidence="16">D-beta-D-heptose 1-phosphate adenylyltransferase</fullName>
            <ecNumber evidence="16">2.7.7.70</ecNumber>
        </recommendedName>
        <alternativeName>
            <fullName evidence="16">D-glycero-beta-D-manno-heptose 1-phosphate adenylyltransferase</fullName>
        </alternativeName>
    </domain>
</protein>
<evidence type="ECO:0000313" key="19">
    <source>
        <dbReference type="EMBL" id="RLK46980.1"/>
    </source>
</evidence>
<comment type="similarity">
    <text evidence="14 16">In the N-terminal section; belongs to the carbohydrate kinase PfkB family.</text>
</comment>
<evidence type="ECO:0000256" key="7">
    <source>
        <dbReference type="ARBA" id="ARBA00022741"/>
    </source>
</evidence>
<dbReference type="SUPFAM" id="SSF52374">
    <property type="entry name" value="Nucleotidylyl transferase"/>
    <property type="match status" value="1"/>
</dbReference>
<dbReference type="Gene3D" id="3.40.1190.20">
    <property type="match status" value="1"/>
</dbReference>
<dbReference type="Pfam" id="PF01467">
    <property type="entry name" value="CTP_transf_like"/>
    <property type="match status" value="1"/>
</dbReference>
<comment type="pathway">
    <text evidence="3">Bacterial outer membrane biogenesis; LPS core biosynthesis.</text>
</comment>
<keyword evidence="6 16" id="KW-0548">Nucleotidyltransferase</keyword>
<evidence type="ECO:0000256" key="14">
    <source>
        <dbReference type="ARBA" id="ARBA00060955"/>
    </source>
</evidence>
<keyword evidence="8 16" id="KW-0418">Kinase</keyword>
<dbReference type="NCBIfam" id="TIGR02199">
    <property type="entry name" value="rfaE_dom_II"/>
    <property type="match status" value="1"/>
</dbReference>
<accession>A0A498C1G4</accession>
<organism evidence="19 20">
    <name type="scientific">Alkalispirillum mobile</name>
    <dbReference type="NCBI Taxonomy" id="85925"/>
    <lineage>
        <taxon>Bacteria</taxon>
        <taxon>Pseudomonadati</taxon>
        <taxon>Pseudomonadota</taxon>
        <taxon>Gammaproteobacteria</taxon>
        <taxon>Chromatiales</taxon>
        <taxon>Ectothiorhodospiraceae</taxon>
        <taxon>Alkalispirillum</taxon>
    </lineage>
</organism>
<comment type="function">
    <text evidence="1 16">Catalyzes the phosphorylation of D-glycero-D-manno-heptose 7-phosphate at the C-1 position to selectively form D-glycero-beta-D-manno-heptose-1,7-bisphosphate.</text>
</comment>
<feature type="active site" evidence="16">
    <location>
        <position position="264"/>
    </location>
</feature>
<comment type="subunit">
    <text evidence="4 16">Homodimer.</text>
</comment>
<comment type="pathway">
    <text evidence="16">Nucleotide-sugar biosynthesis; ADP-L-glycero-beta-D-manno-heptose biosynthesis; ADP-L-glycero-beta-D-manno-heptose from D-glycero-beta-D-manno-heptose 7-phosphate: step 3/4.</text>
</comment>
<dbReference type="GO" id="GO:0033786">
    <property type="term" value="F:heptose-1-phosphate adenylyltransferase activity"/>
    <property type="evidence" value="ECO:0007669"/>
    <property type="project" value="UniProtKB-UniRule"/>
</dbReference>
<comment type="pathway">
    <text evidence="16">Nucleotide-sugar biosynthesis; ADP-L-glycero-beta-D-manno-heptose biosynthesis; ADP-L-glycero-beta-D-manno-heptose from D-glycero-beta-D-manno-heptose 7-phosphate: step 1/4.</text>
</comment>
<dbReference type="EC" id="2.7.7.70" evidence="16"/>
<dbReference type="EC" id="2.7.1.167" evidence="16"/>
<dbReference type="AlphaFoldDB" id="A0A498C1G4"/>
<dbReference type="InterPro" id="IPR011914">
    <property type="entry name" value="RfaE_dom_II"/>
</dbReference>
<comment type="catalytic activity">
    <reaction evidence="13 16">
        <text>D-glycero-beta-D-manno-heptose 7-phosphate + ATP = D-glycero-beta-D-manno-heptose 1,7-bisphosphate + ADP + H(+)</text>
        <dbReference type="Rhea" id="RHEA:27473"/>
        <dbReference type="ChEBI" id="CHEBI:15378"/>
        <dbReference type="ChEBI" id="CHEBI:30616"/>
        <dbReference type="ChEBI" id="CHEBI:60204"/>
        <dbReference type="ChEBI" id="CHEBI:60208"/>
        <dbReference type="ChEBI" id="CHEBI:456216"/>
        <dbReference type="EC" id="2.7.1.167"/>
    </reaction>
</comment>
<dbReference type="Proteomes" id="UP000275461">
    <property type="component" value="Unassembled WGS sequence"/>
</dbReference>
<evidence type="ECO:0000256" key="16">
    <source>
        <dbReference type="HAMAP-Rule" id="MF_01603"/>
    </source>
</evidence>
<keyword evidence="9 16" id="KW-0067">ATP-binding</keyword>